<reference evidence="1" key="1">
    <citation type="submission" date="2020-04" db="EMBL/GenBank/DDBJ databases">
        <authorList>
            <person name="Chiriac C."/>
            <person name="Salcher M."/>
            <person name="Ghai R."/>
            <person name="Kavagutti S V."/>
        </authorList>
    </citation>
    <scope>NUCLEOTIDE SEQUENCE</scope>
</reference>
<name>A0A6J5MWJ3_9CAUD</name>
<gene>
    <name evidence="1" type="ORF">UFOVP536_73</name>
</gene>
<protein>
    <submittedName>
        <fullName evidence="1">Uncharacterized protein</fullName>
    </submittedName>
</protein>
<organism evidence="1">
    <name type="scientific">uncultured Caudovirales phage</name>
    <dbReference type="NCBI Taxonomy" id="2100421"/>
    <lineage>
        <taxon>Viruses</taxon>
        <taxon>Duplodnaviria</taxon>
        <taxon>Heunggongvirae</taxon>
        <taxon>Uroviricota</taxon>
        <taxon>Caudoviricetes</taxon>
        <taxon>Peduoviridae</taxon>
        <taxon>Maltschvirus</taxon>
        <taxon>Maltschvirus maltsch</taxon>
    </lineage>
</organism>
<sequence length="122" mass="13311">MSSNKKAVPAVSAPALAVPNDAEIGESTYSPLPAGIYEFTVDTIDVTEIKGGPHQGKLAFNVKLKTETNRVLFKLIPMWQAGNDAKEVTWIRMARVSFVEALGINNEQLFNHTEKLIGSVVQ</sequence>
<proteinExistence type="predicted"/>
<accession>A0A6J5MWJ3</accession>
<feature type="non-terminal residue" evidence="1">
    <location>
        <position position="122"/>
    </location>
</feature>
<evidence type="ECO:0000313" key="1">
    <source>
        <dbReference type="EMBL" id="CAB4149300.1"/>
    </source>
</evidence>
<dbReference type="EMBL" id="LR796499">
    <property type="protein sequence ID" value="CAB4149300.1"/>
    <property type="molecule type" value="Genomic_DNA"/>
</dbReference>